<sequence>MVIDGMRPGVLARLGIDHAALRNANERIITVSPSGFGDNVPIANTIAVNDVTAAVVSALTAVLALHHRTLTGEGQRTWDSLAGTPLYLQANEPVRYRGGPVRRPRLGPARGRPGRGLL</sequence>
<organism evidence="2 3">
    <name type="scientific">Actinomadura harenae</name>
    <dbReference type="NCBI Taxonomy" id="2483351"/>
    <lineage>
        <taxon>Bacteria</taxon>
        <taxon>Bacillati</taxon>
        <taxon>Actinomycetota</taxon>
        <taxon>Actinomycetes</taxon>
        <taxon>Streptosporangiales</taxon>
        <taxon>Thermomonosporaceae</taxon>
        <taxon>Actinomadura</taxon>
    </lineage>
</organism>
<feature type="region of interest" description="Disordered" evidence="1">
    <location>
        <begin position="97"/>
        <end position="118"/>
    </location>
</feature>
<evidence type="ECO:0000313" key="3">
    <source>
        <dbReference type="Proteomes" id="UP000282674"/>
    </source>
</evidence>
<evidence type="ECO:0000256" key="1">
    <source>
        <dbReference type="SAM" id="MobiDB-lite"/>
    </source>
</evidence>
<name>A0A3M2MDZ3_9ACTN</name>
<dbReference type="InterPro" id="IPR023606">
    <property type="entry name" value="CoA-Trfase_III_dom_1_sf"/>
</dbReference>
<feature type="compositionally biased region" description="Low complexity" evidence="1">
    <location>
        <begin position="106"/>
        <end position="118"/>
    </location>
</feature>
<dbReference type="InterPro" id="IPR050509">
    <property type="entry name" value="CoA-transferase_III"/>
</dbReference>
<dbReference type="OrthoDB" id="9797653at2"/>
<gene>
    <name evidence="2" type="ORF">EBO15_09540</name>
</gene>
<dbReference type="PANTHER" id="PTHR48228:SF5">
    <property type="entry name" value="ALPHA-METHYLACYL-COA RACEMASE"/>
    <property type="match status" value="1"/>
</dbReference>
<comment type="caution">
    <text evidence="2">The sequence shown here is derived from an EMBL/GenBank/DDBJ whole genome shotgun (WGS) entry which is preliminary data.</text>
</comment>
<protein>
    <submittedName>
        <fullName evidence="2">Uncharacterized protein</fullName>
    </submittedName>
</protein>
<dbReference type="InterPro" id="IPR003673">
    <property type="entry name" value="CoA-Trfase_fam_III"/>
</dbReference>
<dbReference type="PANTHER" id="PTHR48228">
    <property type="entry name" value="SUCCINYL-COA--D-CITRAMALATE COA-TRANSFERASE"/>
    <property type="match status" value="1"/>
</dbReference>
<accession>A0A3M2MDZ3</accession>
<dbReference type="GO" id="GO:0003824">
    <property type="term" value="F:catalytic activity"/>
    <property type="evidence" value="ECO:0007669"/>
    <property type="project" value="InterPro"/>
</dbReference>
<dbReference type="EMBL" id="RFFG01000013">
    <property type="protein sequence ID" value="RMI45448.1"/>
    <property type="molecule type" value="Genomic_DNA"/>
</dbReference>
<evidence type="ECO:0000313" key="2">
    <source>
        <dbReference type="EMBL" id="RMI45448.1"/>
    </source>
</evidence>
<dbReference type="SUPFAM" id="SSF89796">
    <property type="entry name" value="CoA-transferase family III (CaiB/BaiF)"/>
    <property type="match status" value="1"/>
</dbReference>
<reference evidence="2 3" key="1">
    <citation type="submission" date="2018-10" db="EMBL/GenBank/DDBJ databases">
        <title>Isolation from soil.</title>
        <authorList>
            <person name="Hu J."/>
        </authorList>
    </citation>
    <scope>NUCLEOTIDE SEQUENCE [LARGE SCALE GENOMIC DNA]</scope>
    <source>
        <strain evidence="2 3">NEAU-Ht49</strain>
    </source>
</reference>
<dbReference type="Gene3D" id="3.40.50.10540">
    <property type="entry name" value="Crotonobetainyl-coa:carnitine coa-transferase, domain 1"/>
    <property type="match status" value="2"/>
</dbReference>
<keyword evidence="3" id="KW-1185">Reference proteome</keyword>
<dbReference type="Proteomes" id="UP000282674">
    <property type="component" value="Unassembled WGS sequence"/>
</dbReference>
<dbReference type="Pfam" id="PF02515">
    <property type="entry name" value="CoA_transf_3"/>
    <property type="match status" value="1"/>
</dbReference>
<dbReference type="AlphaFoldDB" id="A0A3M2MDZ3"/>
<proteinExistence type="predicted"/>